<reference evidence="3 4" key="1">
    <citation type="submission" date="2014-03" db="EMBL/GenBank/DDBJ databases">
        <title>Genomics of Bifidobacteria.</title>
        <authorList>
            <person name="Ventura M."/>
            <person name="Milani C."/>
            <person name="Lugli G.A."/>
        </authorList>
    </citation>
    <scope>NUCLEOTIDE SEQUENCE [LARGE SCALE GENOMIC DNA]</scope>
    <source>
        <strain evidence="4">JCM 15918</strain>
    </source>
</reference>
<sequence length="551" mass="62457">MLDFMVSKTGIKTYAYYLPSSAEEDASESVHETTVNSVIIIGANGAGKSRLGAWIEQKHPQNLQRISALRNLSLSHDIQLYPFSVAINKMMYGSNTKEKTHNSLYEWETAERKYRYTNSPVSNFDSTIAAIIARDNDDNRQLVRKMQSGNLSEFSDEIASTTEKRLQKLFSRVFPHRSISFKENTVFASGDISSGDDYNSCEMSDGERAGLYVMAQALCLPEGSTVIVDEPELHLHPAIITSLWQEIEKERVDCLFIFITHSMEFAEYHTDSDRIWVKSYDGKTWQYEIIPKDQEMPSALQLEVLGSRRSVLFVEGTRTSLDYRLYSLLFPEYLVVPCGSCQKVIEQTISFRNNSNLHHVEVYGLIDRDRRSQGQLEELRMRGINVLPVAEVENLFLLDEVMQVFAGHMGQSAEVVAYAQHFVVDEFIKEKERLEREACRDAIKDFLIGLDVSGKSSDEIANMVRDGSAEIQKKICECFSAIGKKKDYVQILEILNDKSIVKRISSLFGLSKNSYCSQIILLLGSQNPISDNLKEAFLSSIPKFYAKSSAV</sequence>
<dbReference type="Gene3D" id="3.40.50.300">
    <property type="entry name" value="P-loop containing nucleotide triphosphate hydrolases"/>
    <property type="match status" value="1"/>
</dbReference>
<dbReference type="Pfam" id="PF13304">
    <property type="entry name" value="AAA_21"/>
    <property type="match status" value="1"/>
</dbReference>
<evidence type="ECO:0000313" key="4">
    <source>
        <dbReference type="Proteomes" id="UP000029091"/>
    </source>
</evidence>
<feature type="domain" description="DUF4435" evidence="2">
    <location>
        <begin position="310"/>
        <end position="412"/>
    </location>
</feature>
<feature type="domain" description="ATPase AAA-type core" evidence="1">
    <location>
        <begin position="106"/>
        <end position="265"/>
    </location>
</feature>
<evidence type="ECO:0000313" key="3">
    <source>
        <dbReference type="EMBL" id="KFI97143.1"/>
    </source>
</evidence>
<proteinExistence type="predicted"/>
<dbReference type="Proteomes" id="UP000029091">
    <property type="component" value="Unassembled WGS sequence"/>
</dbReference>
<organism evidence="3 4">
    <name type="scientific">Bifidobacterium adolescentis JCM 15918</name>
    <dbReference type="NCBI Taxonomy" id="1437612"/>
    <lineage>
        <taxon>Bacteria</taxon>
        <taxon>Bacillati</taxon>
        <taxon>Actinomycetota</taxon>
        <taxon>Actinomycetes</taxon>
        <taxon>Bifidobacteriales</taxon>
        <taxon>Bifidobacteriaceae</taxon>
        <taxon>Bifidobacterium</taxon>
    </lineage>
</organism>
<dbReference type="InterPro" id="IPR051396">
    <property type="entry name" value="Bact_Antivir_Def_Nuclease"/>
</dbReference>
<dbReference type="RefSeq" id="WP_080723529.1">
    <property type="nucleotide sequence ID" value="NZ_JDUX01000008.1"/>
</dbReference>
<dbReference type="PANTHER" id="PTHR43581">
    <property type="entry name" value="ATP/GTP PHOSPHATASE"/>
    <property type="match status" value="1"/>
</dbReference>
<dbReference type="Pfam" id="PF14491">
    <property type="entry name" value="DUF4435"/>
    <property type="match status" value="1"/>
</dbReference>
<dbReference type="AlphaFoldDB" id="A0A087DNP3"/>
<protein>
    <submittedName>
        <fullName evidence="3">ABC transporter, ATP-binding protein-related protein</fullName>
    </submittedName>
</protein>
<evidence type="ECO:0000259" key="2">
    <source>
        <dbReference type="Pfam" id="PF14491"/>
    </source>
</evidence>
<dbReference type="InterPro" id="IPR029492">
    <property type="entry name" value="DUF4435"/>
</dbReference>
<dbReference type="CDD" id="cd00267">
    <property type="entry name" value="ABC_ATPase"/>
    <property type="match status" value="1"/>
</dbReference>
<dbReference type="PANTHER" id="PTHR43581:SF2">
    <property type="entry name" value="EXCINUCLEASE ATPASE SUBUNIT"/>
    <property type="match status" value="1"/>
</dbReference>
<gene>
    <name evidence="3" type="ORF">BSTER_1364</name>
</gene>
<dbReference type="GO" id="GO:0005524">
    <property type="term" value="F:ATP binding"/>
    <property type="evidence" value="ECO:0007669"/>
    <property type="project" value="UniProtKB-KW"/>
</dbReference>
<evidence type="ECO:0000259" key="1">
    <source>
        <dbReference type="Pfam" id="PF13304"/>
    </source>
</evidence>
<keyword evidence="3" id="KW-0547">Nucleotide-binding</keyword>
<dbReference type="InterPro" id="IPR027417">
    <property type="entry name" value="P-loop_NTPase"/>
</dbReference>
<keyword evidence="3" id="KW-0067">ATP-binding</keyword>
<dbReference type="SUPFAM" id="SSF52540">
    <property type="entry name" value="P-loop containing nucleoside triphosphate hydrolases"/>
    <property type="match status" value="1"/>
</dbReference>
<name>A0A087DNP3_BIFAD</name>
<dbReference type="GO" id="GO:0016887">
    <property type="term" value="F:ATP hydrolysis activity"/>
    <property type="evidence" value="ECO:0007669"/>
    <property type="project" value="InterPro"/>
</dbReference>
<dbReference type="InterPro" id="IPR003959">
    <property type="entry name" value="ATPase_AAA_core"/>
</dbReference>
<comment type="caution">
    <text evidence="3">The sequence shown here is derived from an EMBL/GenBank/DDBJ whole genome shotgun (WGS) entry which is preliminary data.</text>
</comment>
<dbReference type="EMBL" id="JGZQ01000007">
    <property type="protein sequence ID" value="KFI97143.1"/>
    <property type="molecule type" value="Genomic_DNA"/>
</dbReference>
<accession>A0A087DNP3</accession>